<evidence type="ECO:0000313" key="7">
    <source>
        <dbReference type="Proteomes" id="UP000199529"/>
    </source>
</evidence>
<accession>A0A1H3TIC7</accession>
<dbReference type="Gene3D" id="3.40.605.10">
    <property type="entry name" value="Aldehyde Dehydrogenase, Chain A, domain 1"/>
    <property type="match status" value="1"/>
</dbReference>
<feature type="domain" description="Aldehyde dehydrogenase" evidence="5">
    <location>
        <begin position="32"/>
        <end position="472"/>
    </location>
</feature>
<organism evidence="6 7">
    <name type="scientific">Saccharopolyspora shandongensis</name>
    <dbReference type="NCBI Taxonomy" id="418495"/>
    <lineage>
        <taxon>Bacteria</taxon>
        <taxon>Bacillati</taxon>
        <taxon>Actinomycetota</taxon>
        <taxon>Actinomycetes</taxon>
        <taxon>Pseudonocardiales</taxon>
        <taxon>Pseudonocardiaceae</taxon>
        <taxon>Saccharopolyspora</taxon>
    </lineage>
</organism>
<evidence type="ECO:0000259" key="5">
    <source>
        <dbReference type="Pfam" id="PF00171"/>
    </source>
</evidence>
<dbReference type="InterPro" id="IPR044151">
    <property type="entry name" value="ALDH_KGSADH"/>
</dbReference>
<dbReference type="InterPro" id="IPR016163">
    <property type="entry name" value="Ald_DH_C"/>
</dbReference>
<dbReference type="Pfam" id="PF00171">
    <property type="entry name" value="Aldedh"/>
    <property type="match status" value="1"/>
</dbReference>
<dbReference type="Proteomes" id="UP000199529">
    <property type="component" value="Unassembled WGS sequence"/>
</dbReference>
<keyword evidence="7" id="KW-1185">Reference proteome</keyword>
<name>A0A1H3TIC7_9PSEU</name>
<evidence type="ECO:0000256" key="3">
    <source>
        <dbReference type="ARBA" id="ARBA00051918"/>
    </source>
</evidence>
<dbReference type="InterPro" id="IPR016161">
    <property type="entry name" value="Ald_DH/histidinol_DH"/>
</dbReference>
<dbReference type="GO" id="GO:0047533">
    <property type="term" value="F:2,5-dioxovalerate dehydrogenase (NADP+) activity"/>
    <property type="evidence" value="ECO:0007669"/>
    <property type="project" value="UniProtKB-EC"/>
</dbReference>
<dbReference type="PANTHER" id="PTHR43353">
    <property type="entry name" value="SUCCINATE-SEMIALDEHYDE DEHYDROGENASE, MITOCHONDRIAL"/>
    <property type="match status" value="1"/>
</dbReference>
<dbReference type="CDD" id="cd07129">
    <property type="entry name" value="ALDH_KGSADH"/>
    <property type="match status" value="1"/>
</dbReference>
<dbReference type="STRING" id="418495.SAMN05216215_10837"/>
<evidence type="ECO:0000256" key="2">
    <source>
        <dbReference type="ARBA" id="ARBA00050769"/>
    </source>
</evidence>
<dbReference type="InterPro" id="IPR050740">
    <property type="entry name" value="Aldehyde_DH_Superfamily"/>
</dbReference>
<dbReference type="InterPro" id="IPR016162">
    <property type="entry name" value="Ald_DH_N"/>
</dbReference>
<keyword evidence="1" id="KW-0560">Oxidoreductase</keyword>
<protein>
    <recommendedName>
        <fullName evidence="4">2,5-dioxovalerate dehydrogenase</fullName>
        <ecNumber evidence="4">1.2.1.26</ecNumber>
    </recommendedName>
</protein>
<evidence type="ECO:0000256" key="4">
    <source>
        <dbReference type="ARBA" id="ARBA00067023"/>
    </source>
</evidence>
<dbReference type="EC" id="1.2.1.26" evidence="4"/>
<comment type="catalytic activity">
    <reaction evidence="2">
        <text>2,5-dioxopentanoate + NAD(+) + H2O = 2-oxoglutarate + NADH + 2 H(+)</text>
        <dbReference type="Rhea" id="RHEA:47152"/>
        <dbReference type="ChEBI" id="CHEBI:15377"/>
        <dbReference type="ChEBI" id="CHEBI:15378"/>
        <dbReference type="ChEBI" id="CHEBI:16810"/>
        <dbReference type="ChEBI" id="CHEBI:57540"/>
        <dbReference type="ChEBI" id="CHEBI:57945"/>
        <dbReference type="ChEBI" id="CHEBI:58136"/>
    </reaction>
</comment>
<sequence length="547" mass="56131">MKRKETLVSAPPQTCPTGAMVIGAEPVIGTGEEVRSADPRTGAALGPAYPVASVEQVERACALAAQAFPVFRATTAQRRAEFLECIADLLDERREALAERAHLETALPRPRLTGEVGRTSGQLRLFAAELRAGTWQGVRIDPARPGRAPLPRPDIRQRRIALGPVAVFGASNFPMAFSTAGGDTASALAAGCPVVVKAHPAHLGTAELAARAIADAAAETGMPEGVFSQLVGSGTEIGARLVSDPRIRAVGFTGSRSGGLAIAAAAAARPVPIPVYAEMSSINPVLLLPAALGSRGAELGAAFAGSLTLGAGQFCTNPGLVLAVDGPGLDAFTRAAADAVATNTGATMLTTGIADHYATAGDALTARDGVDELARGSRPGDAAGGCARLLTVAGARFVADPELQAEVFGATSLLVRCADTTELTAAVCALEGQLTATVHTDEADYPLAAKLLPLLEERAGRILFNGWPTGVEVGHAMVHGGPFPATTDPRSTSVGTLAIERFLRPVAYQDVPAGLLPAEVRDDNPVDAWRRLDGEPGRDALAVDSAD</sequence>
<dbReference type="EMBL" id="FNOK01000083">
    <property type="protein sequence ID" value="SDZ49551.1"/>
    <property type="molecule type" value="Genomic_DNA"/>
</dbReference>
<comment type="catalytic activity">
    <reaction evidence="3">
        <text>2,5-dioxopentanoate + NADP(+) + H2O = 2-oxoglutarate + NADPH + 2 H(+)</text>
        <dbReference type="Rhea" id="RHEA:11296"/>
        <dbReference type="ChEBI" id="CHEBI:15377"/>
        <dbReference type="ChEBI" id="CHEBI:15378"/>
        <dbReference type="ChEBI" id="CHEBI:16810"/>
        <dbReference type="ChEBI" id="CHEBI:57783"/>
        <dbReference type="ChEBI" id="CHEBI:58136"/>
        <dbReference type="ChEBI" id="CHEBI:58349"/>
        <dbReference type="EC" id="1.2.1.26"/>
    </reaction>
</comment>
<dbReference type="Gene3D" id="3.40.309.10">
    <property type="entry name" value="Aldehyde Dehydrogenase, Chain A, domain 2"/>
    <property type="match status" value="1"/>
</dbReference>
<reference evidence="7" key="1">
    <citation type="submission" date="2016-10" db="EMBL/GenBank/DDBJ databases">
        <authorList>
            <person name="Varghese N."/>
            <person name="Submissions S."/>
        </authorList>
    </citation>
    <scope>NUCLEOTIDE SEQUENCE [LARGE SCALE GENOMIC DNA]</scope>
    <source>
        <strain evidence="7">CGMCC 4.3530</strain>
    </source>
</reference>
<dbReference type="PANTHER" id="PTHR43353:SF3">
    <property type="entry name" value="ALDEHYDE DEHYDROGENASE-RELATED"/>
    <property type="match status" value="1"/>
</dbReference>
<evidence type="ECO:0000256" key="1">
    <source>
        <dbReference type="ARBA" id="ARBA00023002"/>
    </source>
</evidence>
<proteinExistence type="predicted"/>
<dbReference type="SUPFAM" id="SSF53720">
    <property type="entry name" value="ALDH-like"/>
    <property type="match status" value="1"/>
</dbReference>
<evidence type="ECO:0000313" key="6">
    <source>
        <dbReference type="EMBL" id="SDZ49551.1"/>
    </source>
</evidence>
<dbReference type="AlphaFoldDB" id="A0A1H3TIC7"/>
<dbReference type="InterPro" id="IPR015590">
    <property type="entry name" value="Aldehyde_DH_dom"/>
</dbReference>
<dbReference type="FunFam" id="3.40.605.10:FF:000037">
    <property type="entry name" value="NADP-dependent fatty aldehyde dehydrogenase"/>
    <property type="match status" value="1"/>
</dbReference>
<gene>
    <name evidence="6" type="ORF">SAMN05216215_10837</name>
</gene>